<gene>
    <name evidence="1" type="ORF">FEF27_04935</name>
</gene>
<dbReference type="AlphaFoldDB" id="A0A5R9AFF6"/>
<dbReference type="Gene3D" id="3.40.30.10">
    <property type="entry name" value="Glutaredoxin"/>
    <property type="match status" value="1"/>
</dbReference>
<dbReference type="InterPro" id="IPR036249">
    <property type="entry name" value="Thioredoxin-like_sf"/>
</dbReference>
<reference evidence="1 2" key="1">
    <citation type="submission" date="2019-05" db="EMBL/GenBank/DDBJ databases">
        <title>Nesterenkonia sp. GY239, isolated from the Southern Atlantic Ocean.</title>
        <authorList>
            <person name="Zhang G."/>
        </authorList>
    </citation>
    <scope>NUCLEOTIDE SEQUENCE [LARGE SCALE GENOMIC DNA]</scope>
    <source>
        <strain evidence="1 2">GY239</strain>
    </source>
</reference>
<dbReference type="OrthoDB" id="4125991at2"/>
<dbReference type="Proteomes" id="UP000306544">
    <property type="component" value="Unassembled WGS sequence"/>
</dbReference>
<dbReference type="RefSeq" id="WP_138169732.1">
    <property type="nucleotide sequence ID" value="NZ_VAWA01000004.1"/>
</dbReference>
<dbReference type="SUPFAM" id="SSF52833">
    <property type="entry name" value="Thioredoxin-like"/>
    <property type="match status" value="1"/>
</dbReference>
<evidence type="ECO:0000313" key="2">
    <source>
        <dbReference type="Proteomes" id="UP000306544"/>
    </source>
</evidence>
<dbReference type="InterPro" id="IPR053977">
    <property type="entry name" value="Rv2466c-like"/>
</dbReference>
<sequence length="199" mass="22138">MAERVDFWFDPICPFAYATSRWILEVEKVRDIEVQWHVMSLGVLNEQKNPAPTEDEDVLARWIPARTSTAVAQTAPEKIGDFYSAIGHDIHVNGHRDFEAASRRALAEIGLDESLVDEAKTDTYDDAMRTSHESGISQVGQDVGTPILAIAGTAFFGPVITRVPTGETAGKIFDGAVAMAEYPYFFELKRSRTERPQFS</sequence>
<comment type="caution">
    <text evidence="1">The sequence shown here is derived from an EMBL/GenBank/DDBJ whole genome shotgun (WGS) entry which is preliminary data.</text>
</comment>
<organism evidence="1 2">
    <name type="scientific">Nesterenkonia sphaerica</name>
    <dbReference type="NCBI Taxonomy" id="1804988"/>
    <lineage>
        <taxon>Bacteria</taxon>
        <taxon>Bacillati</taxon>
        <taxon>Actinomycetota</taxon>
        <taxon>Actinomycetes</taxon>
        <taxon>Micrococcales</taxon>
        <taxon>Micrococcaceae</taxon>
        <taxon>Nesterenkonia</taxon>
    </lineage>
</organism>
<dbReference type="EMBL" id="VAWA01000004">
    <property type="protein sequence ID" value="TLP77502.1"/>
    <property type="molecule type" value="Genomic_DNA"/>
</dbReference>
<protein>
    <submittedName>
        <fullName evidence="1">DsbA family protein</fullName>
    </submittedName>
</protein>
<dbReference type="CDD" id="cd02972">
    <property type="entry name" value="DsbA_family"/>
    <property type="match status" value="1"/>
</dbReference>
<evidence type="ECO:0000313" key="1">
    <source>
        <dbReference type="EMBL" id="TLP77502.1"/>
    </source>
</evidence>
<dbReference type="Pfam" id="PF22234">
    <property type="entry name" value="Rv2466c-like"/>
    <property type="match status" value="1"/>
</dbReference>
<proteinExistence type="predicted"/>
<accession>A0A5R9AFF6</accession>
<keyword evidence="2" id="KW-1185">Reference proteome</keyword>
<name>A0A5R9AFF6_9MICC</name>